<keyword evidence="3" id="KW-1185">Reference proteome</keyword>
<gene>
    <name evidence="2" type="ORF">MOV92_05560</name>
</gene>
<reference evidence="2 3" key="1">
    <citation type="submission" date="2022-03" db="EMBL/GenBank/DDBJ databases">
        <title>Complete genome sequence of Lysobacter capsici VKM B-2533 and Lysobacter gummosus 10.1.1, promising sources of lytic agents.</title>
        <authorList>
            <person name="Tarlachkov S.V."/>
            <person name="Kudryakova I.V."/>
            <person name="Afoshin A.S."/>
            <person name="Leontyevskaya E.A."/>
            <person name="Leontyevskaya N.V."/>
        </authorList>
    </citation>
    <scope>NUCLEOTIDE SEQUENCE [LARGE SCALE GENOMIC DNA]</scope>
    <source>
        <strain evidence="2 3">10.1.1</strain>
    </source>
</reference>
<dbReference type="InterPro" id="IPR001387">
    <property type="entry name" value="Cro/C1-type_HTH"/>
</dbReference>
<organism evidence="2 3">
    <name type="scientific">Lysobacter gummosus</name>
    <dbReference type="NCBI Taxonomy" id="262324"/>
    <lineage>
        <taxon>Bacteria</taxon>
        <taxon>Pseudomonadati</taxon>
        <taxon>Pseudomonadota</taxon>
        <taxon>Gammaproteobacteria</taxon>
        <taxon>Lysobacterales</taxon>
        <taxon>Lysobacteraceae</taxon>
        <taxon>Lysobacter</taxon>
    </lineage>
</organism>
<sequence length="142" mass="15378">MPNLSSVLKSEITRLARKEIKGAIDPLRRANAGYRREIAELKRKIASLQRDLKASSKSSRGRVAAAEEPAGNTRFVPNGLKSLRARLGLSASDFGLLVGASGQSVYNWEAGKTVPREAQQAALAAIRSLGKREAIRRLEALV</sequence>
<dbReference type="InterPro" id="IPR010982">
    <property type="entry name" value="Lambda_DNA-bd_dom_sf"/>
</dbReference>
<dbReference type="Gene3D" id="1.10.260.40">
    <property type="entry name" value="lambda repressor-like DNA-binding domains"/>
    <property type="match status" value="1"/>
</dbReference>
<protein>
    <submittedName>
        <fullName evidence="2">Transcriptional regulator</fullName>
    </submittedName>
</protein>
<dbReference type="SUPFAM" id="SSF47413">
    <property type="entry name" value="lambda repressor-like DNA-binding domains"/>
    <property type="match status" value="1"/>
</dbReference>
<evidence type="ECO:0000313" key="2">
    <source>
        <dbReference type="EMBL" id="UNP30724.1"/>
    </source>
</evidence>
<dbReference type="CDD" id="cd00093">
    <property type="entry name" value="HTH_XRE"/>
    <property type="match status" value="1"/>
</dbReference>
<dbReference type="RefSeq" id="WP_057941922.1">
    <property type="nucleotide sequence ID" value="NZ_CP011131.1"/>
</dbReference>
<keyword evidence="1" id="KW-0175">Coiled coil</keyword>
<proteinExistence type="predicted"/>
<dbReference type="Proteomes" id="UP000829194">
    <property type="component" value="Chromosome"/>
</dbReference>
<accession>A0ABY3XGF1</accession>
<evidence type="ECO:0000313" key="3">
    <source>
        <dbReference type="Proteomes" id="UP000829194"/>
    </source>
</evidence>
<dbReference type="EMBL" id="CP093547">
    <property type="protein sequence ID" value="UNP30724.1"/>
    <property type="molecule type" value="Genomic_DNA"/>
</dbReference>
<evidence type="ECO:0000256" key="1">
    <source>
        <dbReference type="SAM" id="Coils"/>
    </source>
</evidence>
<name>A0ABY3XGF1_9GAMM</name>
<feature type="coiled-coil region" evidence="1">
    <location>
        <begin position="24"/>
        <end position="58"/>
    </location>
</feature>